<dbReference type="SUPFAM" id="SSF52540">
    <property type="entry name" value="P-loop containing nucleoside triphosphate hydrolases"/>
    <property type="match status" value="1"/>
</dbReference>
<dbReference type="InterPro" id="IPR050079">
    <property type="entry name" value="DEAD_box_RNA_helicase"/>
</dbReference>
<dbReference type="PROSITE" id="PS51194">
    <property type="entry name" value="HELICASE_CTER"/>
    <property type="match status" value="1"/>
</dbReference>
<keyword evidence="5 7" id="KW-0067">ATP-binding</keyword>
<dbReference type="EC" id="3.6.4.13" evidence="1"/>
<keyword evidence="12" id="KW-1185">Reference proteome</keyword>
<dbReference type="CDD" id="cd18787">
    <property type="entry name" value="SF2_C_DEAD"/>
    <property type="match status" value="1"/>
</dbReference>
<proteinExistence type="inferred from homology"/>
<protein>
    <recommendedName>
        <fullName evidence="1">RNA helicase</fullName>
        <ecNumber evidence="1">3.6.4.13</ecNumber>
    </recommendedName>
</protein>
<sequence>MADQEHVDDSVTTFKELGINSWLVDQCQVVGISRPTPIQINCIPEILKGEDCLASAKTGSGKTAAFALPILQLLSEDPYGIFALIVTPTRELAYQIGEQFEVFGKPINVRVTVITGGINMIDQGLKLTDLPHIVVTTPGRLADHLESCDTFNFNQLRFLVMDEADRLLEDNFGEQLETIFNVLPEKRQTLLFSATFTESLSGVIELSKKKPFVWHSESSVATVEQLNQTYVLTPADMKDAYMVHIVDQYTEDHPTSSVMIFTNTCKYCQIIGMIFNEIGIDCVVLHSMMSQRNRLAALAKFKSSQVRIIIATDVASRGLDIPMVDLIINHNIPNNPKNYVHRVGRTARAGRGGTSVSFVTQFDVKLIQAVESYINTKLSLYEVNEKEVTKILVDVMMAKSEAEIVLDERNFGEYKWIHKRKRAILEGEDPDQREKERRKKRREEMKKRKEAFLSRSNRFPKEKAAASTVGQTTRESNKKPVKAEQSSSKQTQKPLTKTLHQKQTKTSKGKKKKNI</sequence>
<feature type="domain" description="DEAD-box RNA helicase Q" evidence="11">
    <location>
        <begin position="12"/>
        <end position="40"/>
    </location>
</feature>
<dbReference type="SMART" id="SM00487">
    <property type="entry name" value="DEXDc"/>
    <property type="match status" value="1"/>
</dbReference>
<evidence type="ECO:0000256" key="6">
    <source>
        <dbReference type="PROSITE-ProRule" id="PRU00552"/>
    </source>
</evidence>
<feature type="region of interest" description="Disordered" evidence="8">
    <location>
        <begin position="428"/>
        <end position="515"/>
    </location>
</feature>
<feature type="compositionally biased region" description="Basic residues" evidence="8">
    <location>
        <begin position="499"/>
        <end position="515"/>
    </location>
</feature>
<evidence type="ECO:0000256" key="1">
    <source>
        <dbReference type="ARBA" id="ARBA00012552"/>
    </source>
</evidence>
<dbReference type="InterPro" id="IPR011545">
    <property type="entry name" value="DEAD/DEAH_box_helicase_dom"/>
</dbReference>
<evidence type="ECO:0000313" key="13">
    <source>
        <dbReference type="RefSeq" id="XP_036367239.1"/>
    </source>
</evidence>
<dbReference type="Proteomes" id="UP000515154">
    <property type="component" value="Linkage group LG2"/>
</dbReference>
<dbReference type="InterPro" id="IPR014001">
    <property type="entry name" value="Helicase_ATP-bd"/>
</dbReference>
<dbReference type="GO" id="GO:0016787">
    <property type="term" value="F:hydrolase activity"/>
    <property type="evidence" value="ECO:0007669"/>
    <property type="project" value="UniProtKB-KW"/>
</dbReference>
<dbReference type="PANTHER" id="PTHR47959">
    <property type="entry name" value="ATP-DEPENDENT RNA HELICASE RHLE-RELATED"/>
    <property type="match status" value="1"/>
</dbReference>
<feature type="domain" description="Helicase C-terminal" evidence="10">
    <location>
        <begin position="237"/>
        <end position="389"/>
    </location>
</feature>
<feature type="compositionally biased region" description="Low complexity" evidence="8">
    <location>
        <begin position="485"/>
        <end position="498"/>
    </location>
</feature>
<evidence type="ECO:0000256" key="5">
    <source>
        <dbReference type="ARBA" id="ARBA00022840"/>
    </source>
</evidence>
<dbReference type="GO" id="GO:0005524">
    <property type="term" value="F:ATP binding"/>
    <property type="evidence" value="ECO:0007669"/>
    <property type="project" value="UniProtKB-KW"/>
</dbReference>
<dbReference type="InterPro" id="IPR000629">
    <property type="entry name" value="RNA-helicase_DEAD-box_CS"/>
</dbReference>
<dbReference type="Pfam" id="PF00270">
    <property type="entry name" value="DEAD"/>
    <property type="match status" value="1"/>
</dbReference>
<dbReference type="PROSITE" id="PS51192">
    <property type="entry name" value="HELICASE_ATP_BIND_1"/>
    <property type="match status" value="1"/>
</dbReference>
<evidence type="ECO:0000259" key="11">
    <source>
        <dbReference type="PROSITE" id="PS51195"/>
    </source>
</evidence>
<evidence type="ECO:0000313" key="12">
    <source>
        <dbReference type="Proteomes" id="UP000515154"/>
    </source>
</evidence>
<feature type="domain" description="Helicase ATP-binding" evidence="9">
    <location>
        <begin position="43"/>
        <end position="214"/>
    </location>
</feature>
<name>A0A7E6FHP0_9MOLL</name>
<evidence type="ECO:0000259" key="9">
    <source>
        <dbReference type="PROSITE" id="PS51192"/>
    </source>
</evidence>
<dbReference type="Gene3D" id="3.40.50.300">
    <property type="entry name" value="P-loop containing nucleotide triphosphate hydrolases"/>
    <property type="match status" value="2"/>
</dbReference>
<evidence type="ECO:0000256" key="7">
    <source>
        <dbReference type="RuleBase" id="RU000492"/>
    </source>
</evidence>
<evidence type="ECO:0000256" key="8">
    <source>
        <dbReference type="SAM" id="MobiDB-lite"/>
    </source>
</evidence>
<dbReference type="GO" id="GO:0003724">
    <property type="term" value="F:RNA helicase activity"/>
    <property type="evidence" value="ECO:0007669"/>
    <property type="project" value="UniProtKB-EC"/>
</dbReference>
<dbReference type="GO" id="GO:0005829">
    <property type="term" value="C:cytosol"/>
    <property type="evidence" value="ECO:0007669"/>
    <property type="project" value="TreeGrafter"/>
</dbReference>
<dbReference type="Pfam" id="PF00271">
    <property type="entry name" value="Helicase_C"/>
    <property type="match status" value="1"/>
</dbReference>
<dbReference type="PROSITE" id="PS51195">
    <property type="entry name" value="Q_MOTIF"/>
    <property type="match status" value="1"/>
</dbReference>
<feature type="short sequence motif" description="Q motif" evidence="6">
    <location>
        <begin position="12"/>
        <end position="40"/>
    </location>
</feature>
<dbReference type="PANTHER" id="PTHR47959:SF24">
    <property type="entry name" value="ATP-DEPENDENT RNA HELICASE"/>
    <property type="match status" value="1"/>
</dbReference>
<dbReference type="AlphaFoldDB" id="A0A7E6FHP0"/>
<dbReference type="RefSeq" id="XP_036367239.1">
    <property type="nucleotide sequence ID" value="XM_036511346.1"/>
</dbReference>
<feature type="compositionally biased region" description="Basic and acidic residues" evidence="8">
    <location>
        <begin position="442"/>
        <end position="452"/>
    </location>
</feature>
<evidence type="ECO:0000256" key="2">
    <source>
        <dbReference type="ARBA" id="ARBA00022741"/>
    </source>
</evidence>
<comment type="similarity">
    <text evidence="7">Belongs to the DEAD box helicase family.</text>
</comment>
<dbReference type="PROSITE" id="PS00039">
    <property type="entry name" value="DEAD_ATP_HELICASE"/>
    <property type="match status" value="1"/>
</dbReference>
<dbReference type="InterPro" id="IPR001650">
    <property type="entry name" value="Helicase_C-like"/>
</dbReference>
<dbReference type="InterPro" id="IPR014014">
    <property type="entry name" value="RNA_helicase_DEAD_Q_motif"/>
</dbReference>
<evidence type="ECO:0000259" key="10">
    <source>
        <dbReference type="PROSITE" id="PS51194"/>
    </source>
</evidence>
<keyword evidence="2 7" id="KW-0547">Nucleotide-binding</keyword>
<dbReference type="CDD" id="cd17955">
    <property type="entry name" value="DEADc_DDX49"/>
    <property type="match status" value="1"/>
</dbReference>
<reference evidence="13" key="1">
    <citation type="submission" date="2025-08" db="UniProtKB">
        <authorList>
            <consortium name="RefSeq"/>
        </authorList>
    </citation>
    <scope>IDENTIFICATION</scope>
</reference>
<dbReference type="InterPro" id="IPR027417">
    <property type="entry name" value="P-loop_NTPase"/>
</dbReference>
<keyword evidence="4 7" id="KW-0347">Helicase</keyword>
<dbReference type="SMART" id="SM00490">
    <property type="entry name" value="HELICc"/>
    <property type="match status" value="1"/>
</dbReference>
<evidence type="ECO:0000256" key="4">
    <source>
        <dbReference type="ARBA" id="ARBA00022806"/>
    </source>
</evidence>
<evidence type="ECO:0000256" key="3">
    <source>
        <dbReference type="ARBA" id="ARBA00022801"/>
    </source>
</evidence>
<keyword evidence="3 7" id="KW-0378">Hydrolase</keyword>
<gene>
    <name evidence="13" type="primary">LOC115232078</name>
</gene>
<dbReference type="GO" id="GO:0003676">
    <property type="term" value="F:nucleic acid binding"/>
    <property type="evidence" value="ECO:0007669"/>
    <property type="project" value="InterPro"/>
</dbReference>
<organism evidence="12 13">
    <name type="scientific">Octopus sinensis</name>
    <name type="common">East Asian common octopus</name>
    <dbReference type="NCBI Taxonomy" id="2607531"/>
    <lineage>
        <taxon>Eukaryota</taxon>
        <taxon>Metazoa</taxon>
        <taxon>Spiralia</taxon>
        <taxon>Lophotrochozoa</taxon>
        <taxon>Mollusca</taxon>
        <taxon>Cephalopoda</taxon>
        <taxon>Coleoidea</taxon>
        <taxon>Octopodiformes</taxon>
        <taxon>Octopoda</taxon>
        <taxon>Incirrata</taxon>
        <taxon>Octopodidae</taxon>
        <taxon>Octopus</taxon>
    </lineage>
</organism>
<accession>A0A7E6FHP0</accession>